<gene>
    <name evidence="1" type="ORF">M595_2816</name>
</gene>
<evidence type="ECO:0000313" key="2">
    <source>
        <dbReference type="Proteomes" id="UP000017127"/>
    </source>
</evidence>
<proteinExistence type="predicted"/>
<organism evidence="1 2">
    <name type="scientific">Lyngbya aestuarii BL J</name>
    <dbReference type="NCBI Taxonomy" id="1348334"/>
    <lineage>
        <taxon>Bacteria</taxon>
        <taxon>Bacillati</taxon>
        <taxon>Cyanobacteriota</taxon>
        <taxon>Cyanophyceae</taxon>
        <taxon>Oscillatoriophycideae</taxon>
        <taxon>Oscillatoriales</taxon>
        <taxon>Microcoleaceae</taxon>
        <taxon>Lyngbya</taxon>
    </lineage>
</organism>
<reference evidence="1 2" key="1">
    <citation type="journal article" date="2013" name="Front. Microbiol.">
        <title>Comparative genomic analyses of the cyanobacterium, Lyngbya aestuarii BL J, a powerful hydrogen producer.</title>
        <authorList>
            <person name="Kothari A."/>
            <person name="Vaughn M."/>
            <person name="Garcia-Pichel F."/>
        </authorList>
    </citation>
    <scope>NUCLEOTIDE SEQUENCE [LARGE SCALE GENOMIC DNA]</scope>
    <source>
        <strain evidence="1 2">BL J</strain>
    </source>
</reference>
<dbReference type="Proteomes" id="UP000017127">
    <property type="component" value="Unassembled WGS sequence"/>
</dbReference>
<dbReference type="AlphaFoldDB" id="U7QH72"/>
<evidence type="ECO:0000313" key="1">
    <source>
        <dbReference type="EMBL" id="ERT07248.1"/>
    </source>
</evidence>
<protein>
    <submittedName>
        <fullName evidence="1">Uncharacterized protein</fullName>
    </submittedName>
</protein>
<accession>U7QH72</accession>
<comment type="caution">
    <text evidence="1">The sequence shown here is derived from an EMBL/GenBank/DDBJ whole genome shotgun (WGS) entry which is preliminary data.</text>
</comment>
<dbReference type="EMBL" id="AUZM01000024">
    <property type="protein sequence ID" value="ERT07248.1"/>
    <property type="molecule type" value="Genomic_DNA"/>
</dbReference>
<keyword evidence="2" id="KW-1185">Reference proteome</keyword>
<name>U7QH72_9CYAN</name>
<sequence length="38" mass="4401">MIIYPQMIIFQKGYRIPPINKIKGVLNLDYPSKGGYQC</sequence>